<evidence type="ECO:0000313" key="3">
    <source>
        <dbReference type="EMBL" id="KAF5405601.1"/>
    </source>
</evidence>
<name>A0A8J4TNZ0_9TREM</name>
<evidence type="ECO:0000313" key="4">
    <source>
        <dbReference type="Proteomes" id="UP000748531"/>
    </source>
</evidence>
<keyword evidence="2" id="KW-1133">Transmembrane helix</keyword>
<dbReference type="EMBL" id="LUCH01000272">
    <property type="protein sequence ID" value="KAF5405601.1"/>
    <property type="molecule type" value="Genomic_DNA"/>
</dbReference>
<dbReference type="Proteomes" id="UP000748531">
    <property type="component" value="Unassembled WGS sequence"/>
</dbReference>
<dbReference type="AlphaFoldDB" id="A0A8J4TNZ0"/>
<feature type="compositionally biased region" description="Polar residues" evidence="1">
    <location>
        <begin position="222"/>
        <end position="231"/>
    </location>
</feature>
<feature type="transmembrane region" description="Helical" evidence="2">
    <location>
        <begin position="275"/>
        <end position="294"/>
    </location>
</feature>
<proteinExistence type="predicted"/>
<organism evidence="3 4">
    <name type="scientific">Paragonimus heterotremus</name>
    <dbReference type="NCBI Taxonomy" id="100268"/>
    <lineage>
        <taxon>Eukaryota</taxon>
        <taxon>Metazoa</taxon>
        <taxon>Spiralia</taxon>
        <taxon>Lophotrochozoa</taxon>
        <taxon>Platyhelminthes</taxon>
        <taxon>Trematoda</taxon>
        <taxon>Digenea</taxon>
        <taxon>Plagiorchiida</taxon>
        <taxon>Troglotremata</taxon>
        <taxon>Troglotrematidae</taxon>
        <taxon>Paragonimus</taxon>
    </lineage>
</organism>
<gene>
    <name evidence="3" type="ORF">PHET_00899</name>
</gene>
<protein>
    <submittedName>
        <fullName evidence="3">Uncharacterized protein</fullName>
    </submittedName>
</protein>
<evidence type="ECO:0000256" key="1">
    <source>
        <dbReference type="SAM" id="MobiDB-lite"/>
    </source>
</evidence>
<accession>A0A8J4TNZ0</accession>
<sequence length="446" mass="49766">MDHFNCNFPFLSTLFSPCESNSNETDVVQVHLPKYRPHPLPIHSPIPSELREKLLPTCRPTFEVTRNDLPTGNYCMIPQTLSIRNQILGEGQSELPYSSTPPSATQPIKQGVDSGISNTSADTFSLSDVGQSNAFVPQGSNIVRKGSTILEPKQLDYPRLYAPVLTSAAQEEANTLCYVNAKFKWNKQAQPSVLSSSSKTSITSSIETSSNEVYRSEPIGDSSESGSGTSVQDRKNDEIELTAFRTLLNRMPALKFRYSKGGTKKNTNLGLRIRIMKLLSLFHVITLVTFALSIVTNNKETIDVLRLPLEALLIYLYAGSIIFILLVSINHLLISHGLIDEGCVSVQLRSQQNSELQTSAIQPNVSRSFSSSCGKLHVQRDRRDYYGSRRQSNDCMTISHNTDVMNNPENLISSQACPKEPDEVRRKGRKQFLFHLTCVREFRSCL</sequence>
<keyword evidence="2" id="KW-0472">Membrane</keyword>
<reference evidence="3" key="1">
    <citation type="submission" date="2019-05" db="EMBL/GenBank/DDBJ databases">
        <title>Annotation for the trematode Paragonimus heterotremus.</title>
        <authorList>
            <person name="Choi Y.-J."/>
        </authorList>
    </citation>
    <scope>NUCLEOTIDE SEQUENCE</scope>
    <source>
        <strain evidence="3">LC</strain>
    </source>
</reference>
<keyword evidence="4" id="KW-1185">Reference proteome</keyword>
<keyword evidence="2" id="KW-0812">Transmembrane</keyword>
<evidence type="ECO:0000256" key="2">
    <source>
        <dbReference type="SAM" id="Phobius"/>
    </source>
</evidence>
<feature type="transmembrane region" description="Helical" evidence="2">
    <location>
        <begin position="314"/>
        <end position="333"/>
    </location>
</feature>
<dbReference type="OrthoDB" id="6269606at2759"/>
<comment type="caution">
    <text evidence="3">The sequence shown here is derived from an EMBL/GenBank/DDBJ whole genome shotgun (WGS) entry which is preliminary data.</text>
</comment>
<feature type="region of interest" description="Disordered" evidence="1">
    <location>
        <begin position="206"/>
        <end position="234"/>
    </location>
</feature>